<dbReference type="Pfam" id="PF13489">
    <property type="entry name" value="Methyltransf_23"/>
    <property type="match status" value="1"/>
</dbReference>
<accession>A0A919AMM4</accession>
<dbReference type="AlphaFoldDB" id="A0A919AMM4"/>
<proteinExistence type="predicted"/>
<dbReference type="GO" id="GO:0032259">
    <property type="term" value="P:methylation"/>
    <property type="evidence" value="ECO:0007669"/>
    <property type="project" value="UniProtKB-KW"/>
</dbReference>
<gene>
    <name evidence="1" type="ORF">GCM10014715_81050</name>
</gene>
<dbReference type="RefSeq" id="WP_229904073.1">
    <property type="nucleotide sequence ID" value="NZ_BNBC01000064.1"/>
</dbReference>
<sequence>MTLPMHLSAAPAWSTADPYAEALRTGRGPLYLCCPDGRLLPLDVERWCAPPDPADRTVLAACGSHVLDVGCGPGRMVTALATRGRTVLGIDVNADAVRRTHADGGSALVRSVFDRVPREGHWRTALLMDGNIGIGGDPGALLTRLRHLLRPGGMLIVETTAGPPDRDERLLVRLHDGSRAHGPHFPWAVLGRDALERHASAAGWTMSASWTRAGRAFTSLHTPGAPR</sequence>
<reference evidence="1" key="1">
    <citation type="journal article" date="2014" name="Int. J. Syst. Evol. Microbiol.">
        <title>Complete genome sequence of Corynebacterium casei LMG S-19264T (=DSM 44701T), isolated from a smear-ripened cheese.</title>
        <authorList>
            <consortium name="US DOE Joint Genome Institute (JGI-PGF)"/>
            <person name="Walter F."/>
            <person name="Albersmeier A."/>
            <person name="Kalinowski J."/>
            <person name="Ruckert C."/>
        </authorList>
    </citation>
    <scope>NUCLEOTIDE SEQUENCE</scope>
    <source>
        <strain evidence="1">JCM 3302</strain>
    </source>
</reference>
<dbReference type="Proteomes" id="UP000641386">
    <property type="component" value="Unassembled WGS sequence"/>
</dbReference>
<dbReference type="Gene3D" id="3.40.50.150">
    <property type="entry name" value="Vaccinia Virus protein VP39"/>
    <property type="match status" value="1"/>
</dbReference>
<dbReference type="CDD" id="cd02440">
    <property type="entry name" value="AdoMet_MTases"/>
    <property type="match status" value="1"/>
</dbReference>
<comment type="caution">
    <text evidence="1">The sequence shown here is derived from an EMBL/GenBank/DDBJ whole genome shotgun (WGS) entry which is preliminary data.</text>
</comment>
<evidence type="ECO:0000313" key="1">
    <source>
        <dbReference type="EMBL" id="GHF13296.1"/>
    </source>
</evidence>
<reference evidence="1" key="2">
    <citation type="submission" date="2020-09" db="EMBL/GenBank/DDBJ databases">
        <authorList>
            <person name="Sun Q."/>
            <person name="Ohkuma M."/>
        </authorList>
    </citation>
    <scope>NUCLEOTIDE SEQUENCE</scope>
    <source>
        <strain evidence="1">JCM 3302</strain>
    </source>
</reference>
<evidence type="ECO:0000313" key="2">
    <source>
        <dbReference type="Proteomes" id="UP000641386"/>
    </source>
</evidence>
<keyword evidence="1" id="KW-0808">Transferase</keyword>
<dbReference type="GO" id="GO:0008168">
    <property type="term" value="F:methyltransferase activity"/>
    <property type="evidence" value="ECO:0007669"/>
    <property type="project" value="UniProtKB-KW"/>
</dbReference>
<keyword evidence="2" id="KW-1185">Reference proteome</keyword>
<dbReference type="InterPro" id="IPR029063">
    <property type="entry name" value="SAM-dependent_MTases_sf"/>
</dbReference>
<protein>
    <submittedName>
        <fullName evidence="1">Methyltransferase type 11</fullName>
    </submittedName>
</protein>
<organism evidence="1 2">
    <name type="scientific">Streptomyces spiralis</name>
    <dbReference type="NCBI Taxonomy" id="66376"/>
    <lineage>
        <taxon>Bacteria</taxon>
        <taxon>Bacillati</taxon>
        <taxon>Actinomycetota</taxon>
        <taxon>Actinomycetes</taxon>
        <taxon>Kitasatosporales</taxon>
        <taxon>Streptomycetaceae</taxon>
        <taxon>Streptomyces</taxon>
    </lineage>
</organism>
<name>A0A919AMM4_9ACTN</name>
<dbReference type="EMBL" id="BNBC01000064">
    <property type="protein sequence ID" value="GHF13296.1"/>
    <property type="molecule type" value="Genomic_DNA"/>
</dbReference>
<dbReference type="SUPFAM" id="SSF53335">
    <property type="entry name" value="S-adenosyl-L-methionine-dependent methyltransferases"/>
    <property type="match status" value="1"/>
</dbReference>
<keyword evidence="1" id="KW-0489">Methyltransferase</keyword>